<evidence type="ECO:0000313" key="2">
    <source>
        <dbReference type="EMBL" id="KDB46878.1"/>
    </source>
</evidence>
<feature type="transmembrane region" description="Helical" evidence="1">
    <location>
        <begin position="102"/>
        <end position="120"/>
    </location>
</feature>
<feature type="transmembrane region" description="Helical" evidence="1">
    <location>
        <begin position="45"/>
        <end position="65"/>
    </location>
</feature>
<gene>
    <name evidence="2" type="ORF">HPS9_03555</name>
</gene>
<protein>
    <submittedName>
        <fullName evidence="2">Uncharacterized protein</fullName>
    </submittedName>
</protein>
<accession>A0A836MCF2</accession>
<comment type="caution">
    <text evidence="2">The sequence shown here is derived from an EMBL/GenBank/DDBJ whole genome shotgun (WGS) entry which is preliminary data.</text>
</comment>
<sequence>MLILQIIGGILGAVLIGYLLFLFIRKVFRIYWTKFKFDIFSKKIFIIEAIIGVLFTSGIIISEVSIDKWNGYTLCLLSSLIFIGLLTYIYRKTDFNHTLLSIPIILIILPFLSIIALFVISEWVLEKFGIDIDEYIAIKPY</sequence>
<evidence type="ECO:0000313" key="3">
    <source>
        <dbReference type="Proteomes" id="UP000027441"/>
    </source>
</evidence>
<dbReference type="RefSeq" id="WP_035490794.1">
    <property type="nucleotide sequence ID" value="NZ_JDSN01000030.1"/>
</dbReference>
<keyword evidence="1" id="KW-1133">Transmembrane helix</keyword>
<organism evidence="2 3">
    <name type="scientific">Glaesserella parasuis HPS9</name>
    <dbReference type="NCBI Taxonomy" id="1450513"/>
    <lineage>
        <taxon>Bacteria</taxon>
        <taxon>Pseudomonadati</taxon>
        <taxon>Pseudomonadota</taxon>
        <taxon>Gammaproteobacteria</taxon>
        <taxon>Pasteurellales</taxon>
        <taxon>Pasteurellaceae</taxon>
        <taxon>Glaesserella</taxon>
    </lineage>
</organism>
<keyword evidence="1" id="KW-0472">Membrane</keyword>
<dbReference type="AlphaFoldDB" id="A0A836MCF2"/>
<dbReference type="Proteomes" id="UP000027441">
    <property type="component" value="Unassembled WGS sequence"/>
</dbReference>
<feature type="transmembrane region" description="Helical" evidence="1">
    <location>
        <begin position="6"/>
        <end position="24"/>
    </location>
</feature>
<proteinExistence type="predicted"/>
<feature type="transmembrane region" description="Helical" evidence="1">
    <location>
        <begin position="71"/>
        <end position="90"/>
    </location>
</feature>
<name>A0A836MCF2_GLAPU</name>
<dbReference type="EMBL" id="JDSN01000030">
    <property type="protein sequence ID" value="KDB46878.1"/>
    <property type="molecule type" value="Genomic_DNA"/>
</dbReference>
<keyword evidence="1" id="KW-0812">Transmembrane</keyword>
<reference evidence="2 3" key="1">
    <citation type="submission" date="2014-02" db="EMBL/GenBank/DDBJ databases">
        <title>Comparative genomics of Haemophilus parasuis isolated from pig lungs.</title>
        <authorList>
            <person name="Kittichotirat W."/>
            <person name="Bumgarner R.E."/>
            <person name="Lawrence P."/>
        </authorList>
    </citation>
    <scope>NUCLEOTIDE SEQUENCE [LARGE SCALE GENOMIC DNA]</scope>
    <source>
        <strain evidence="2 3">HPS9</strain>
    </source>
</reference>
<evidence type="ECO:0000256" key="1">
    <source>
        <dbReference type="SAM" id="Phobius"/>
    </source>
</evidence>